<accession>A0ABN8RVG5</accession>
<protein>
    <recommendedName>
        <fullName evidence="3">DNA-(apurinic or apyrimidinic site) endonuclease</fullName>
    </recommendedName>
</protein>
<organism evidence="1 2">
    <name type="scientific">Porites lobata</name>
    <dbReference type="NCBI Taxonomy" id="104759"/>
    <lineage>
        <taxon>Eukaryota</taxon>
        <taxon>Metazoa</taxon>
        <taxon>Cnidaria</taxon>
        <taxon>Anthozoa</taxon>
        <taxon>Hexacorallia</taxon>
        <taxon>Scleractinia</taxon>
        <taxon>Fungiina</taxon>
        <taxon>Poritidae</taxon>
        <taxon>Porites</taxon>
    </lineage>
</organism>
<name>A0ABN8RVG5_9CNID</name>
<keyword evidence="2" id="KW-1185">Reference proteome</keyword>
<dbReference type="Gene3D" id="3.60.10.10">
    <property type="entry name" value="Endonuclease/exonuclease/phosphatase"/>
    <property type="match status" value="1"/>
</dbReference>
<sequence>LCSKTKPSNVSYGIGIAEHDNERRVITAEFKEFYLVASCELDYRQGWDKVFRDYLKNLDKNIPVILCGDLNVAHKEIG</sequence>
<dbReference type="SUPFAM" id="SSF56219">
    <property type="entry name" value="DNase I-like"/>
    <property type="match status" value="1"/>
</dbReference>
<evidence type="ECO:0000313" key="2">
    <source>
        <dbReference type="Proteomes" id="UP001159405"/>
    </source>
</evidence>
<dbReference type="InterPro" id="IPR036691">
    <property type="entry name" value="Endo/exonu/phosph_ase_sf"/>
</dbReference>
<gene>
    <name evidence="1" type="ORF">PLOB_00025932</name>
</gene>
<reference evidence="1 2" key="1">
    <citation type="submission" date="2022-05" db="EMBL/GenBank/DDBJ databases">
        <authorList>
            <consortium name="Genoscope - CEA"/>
            <person name="William W."/>
        </authorList>
    </citation>
    <scope>NUCLEOTIDE SEQUENCE [LARGE SCALE GENOMIC DNA]</scope>
</reference>
<proteinExistence type="predicted"/>
<dbReference type="Proteomes" id="UP001159405">
    <property type="component" value="Unassembled WGS sequence"/>
</dbReference>
<evidence type="ECO:0000313" key="1">
    <source>
        <dbReference type="EMBL" id="CAH3181856.1"/>
    </source>
</evidence>
<comment type="caution">
    <text evidence="1">The sequence shown here is derived from an EMBL/GenBank/DDBJ whole genome shotgun (WGS) entry which is preliminary data.</text>
</comment>
<feature type="non-terminal residue" evidence="1">
    <location>
        <position position="1"/>
    </location>
</feature>
<dbReference type="EMBL" id="CALNXK010000308">
    <property type="protein sequence ID" value="CAH3181856.1"/>
    <property type="molecule type" value="Genomic_DNA"/>
</dbReference>
<evidence type="ECO:0008006" key="3">
    <source>
        <dbReference type="Google" id="ProtNLM"/>
    </source>
</evidence>